<proteinExistence type="predicted"/>
<reference evidence="1" key="1">
    <citation type="submission" date="2018-05" db="EMBL/GenBank/DDBJ databases">
        <authorList>
            <person name="Lanie J.A."/>
            <person name="Ng W.-L."/>
            <person name="Kazmierczak K.M."/>
            <person name="Andrzejewski T.M."/>
            <person name="Davidsen T.M."/>
            <person name="Wayne K.J."/>
            <person name="Tettelin H."/>
            <person name="Glass J.I."/>
            <person name="Rusch D."/>
            <person name="Podicherti R."/>
            <person name="Tsui H.-C.T."/>
            <person name="Winkler M.E."/>
        </authorList>
    </citation>
    <scope>NUCLEOTIDE SEQUENCE</scope>
</reference>
<accession>A0A381VQI4</accession>
<dbReference type="AlphaFoldDB" id="A0A381VQI4"/>
<sequence length="27" mass="3119">MLQHLQMDGSSYVWTLQGRLTSLNPLE</sequence>
<evidence type="ECO:0000313" key="1">
    <source>
        <dbReference type="EMBL" id="SVA42301.1"/>
    </source>
</evidence>
<name>A0A381VQI4_9ZZZZ</name>
<dbReference type="EMBL" id="UINC01009430">
    <property type="protein sequence ID" value="SVA42301.1"/>
    <property type="molecule type" value="Genomic_DNA"/>
</dbReference>
<organism evidence="1">
    <name type="scientific">marine metagenome</name>
    <dbReference type="NCBI Taxonomy" id="408172"/>
    <lineage>
        <taxon>unclassified sequences</taxon>
        <taxon>metagenomes</taxon>
        <taxon>ecological metagenomes</taxon>
    </lineage>
</organism>
<gene>
    <name evidence="1" type="ORF">METZ01_LOCUS95155</name>
</gene>
<protein>
    <submittedName>
        <fullName evidence="1">Uncharacterized protein</fullName>
    </submittedName>
</protein>